<protein>
    <submittedName>
        <fullName evidence="2">Uncharacterized protein</fullName>
    </submittedName>
</protein>
<organism evidence="2 3">
    <name type="scientific">Geodia barretti</name>
    <name type="common">Barrett's horny sponge</name>
    <dbReference type="NCBI Taxonomy" id="519541"/>
    <lineage>
        <taxon>Eukaryota</taxon>
        <taxon>Metazoa</taxon>
        <taxon>Porifera</taxon>
        <taxon>Demospongiae</taxon>
        <taxon>Heteroscleromorpha</taxon>
        <taxon>Tetractinellida</taxon>
        <taxon>Astrophorina</taxon>
        <taxon>Geodiidae</taxon>
        <taxon>Geodia</taxon>
    </lineage>
</organism>
<comment type="caution">
    <text evidence="2">The sequence shown here is derived from an EMBL/GenBank/DDBJ whole genome shotgun (WGS) entry which is preliminary data.</text>
</comment>
<feature type="transmembrane region" description="Helical" evidence="1">
    <location>
        <begin position="7"/>
        <end position="30"/>
    </location>
</feature>
<sequence>MTRRRELRVTVILSTTVFLCVLGTIVYIALRKSKDVDDIDGNDAKAIQERLAGAANRAARAAEYVLNAEGNVAKAAETALTTYAEASGVTWQPRSYGQGRAESVPYQIRCKIGSDIVTLSINAEVIQLKIEHHFSKSGFGSQGTPRSATVVLKIADAEKEEFESG</sequence>
<gene>
    <name evidence="2" type="ORF">GBAR_LOCUS261</name>
</gene>
<keyword evidence="1" id="KW-0472">Membrane</keyword>
<evidence type="ECO:0000313" key="3">
    <source>
        <dbReference type="Proteomes" id="UP001174909"/>
    </source>
</evidence>
<proteinExistence type="predicted"/>
<keyword evidence="1" id="KW-0812">Transmembrane</keyword>
<dbReference type="EMBL" id="CASHTH010000033">
    <property type="protein sequence ID" value="CAI7989587.1"/>
    <property type="molecule type" value="Genomic_DNA"/>
</dbReference>
<name>A0AA35QRW6_GEOBA</name>
<dbReference type="Proteomes" id="UP001174909">
    <property type="component" value="Unassembled WGS sequence"/>
</dbReference>
<accession>A0AA35QRW6</accession>
<evidence type="ECO:0000313" key="2">
    <source>
        <dbReference type="EMBL" id="CAI7989587.1"/>
    </source>
</evidence>
<keyword evidence="3" id="KW-1185">Reference proteome</keyword>
<reference evidence="2" key="1">
    <citation type="submission" date="2023-03" db="EMBL/GenBank/DDBJ databases">
        <authorList>
            <person name="Steffen K."/>
            <person name="Cardenas P."/>
        </authorList>
    </citation>
    <scope>NUCLEOTIDE SEQUENCE</scope>
</reference>
<dbReference type="AlphaFoldDB" id="A0AA35QRW6"/>
<evidence type="ECO:0000256" key="1">
    <source>
        <dbReference type="SAM" id="Phobius"/>
    </source>
</evidence>
<keyword evidence="1" id="KW-1133">Transmembrane helix</keyword>